<dbReference type="AlphaFoldDB" id="A0AA95BT50"/>
<accession>A0AA95BT50</accession>
<name>A0AA95BT50_9MICC</name>
<gene>
    <name evidence="1" type="ORF">NUH22_08515</name>
</gene>
<dbReference type="Proteomes" id="UP001060018">
    <property type="component" value="Chromosome"/>
</dbReference>
<dbReference type="EMBL" id="CP102487">
    <property type="protein sequence ID" value="UUX60629.1"/>
    <property type="molecule type" value="Genomic_DNA"/>
</dbReference>
<evidence type="ECO:0000313" key="1">
    <source>
        <dbReference type="EMBL" id="UUX60629.1"/>
    </source>
</evidence>
<protein>
    <submittedName>
        <fullName evidence="1">Uncharacterized protein</fullName>
    </submittedName>
</protein>
<sequence length="56" mass="6480">MRPKIATAQASGRRAANSFLPRRKLGLLWRRLILRSTRLPGMDRIIARQIVKRLAK</sequence>
<organism evidence="1 2">
    <name type="scientific">Glutamicibacter halophytocola</name>
    <dbReference type="NCBI Taxonomy" id="1933880"/>
    <lineage>
        <taxon>Bacteria</taxon>
        <taxon>Bacillati</taxon>
        <taxon>Actinomycetota</taxon>
        <taxon>Actinomycetes</taxon>
        <taxon>Micrococcales</taxon>
        <taxon>Micrococcaceae</taxon>
        <taxon>Glutamicibacter</taxon>
    </lineage>
</organism>
<reference evidence="1" key="1">
    <citation type="journal article" date="2022" name="Pest Manag. Sci.">
        <title>Glutamicibacter halophytocola-mediated host fitness of potato tuber moth on Solanaceae crops.</title>
        <authorList>
            <person name="Wang W."/>
            <person name="Xiao G."/>
            <person name="Du G."/>
            <person name="Chang L."/>
            <person name="Yang Y."/>
            <person name="Ye J."/>
            <person name="Chen B."/>
        </authorList>
    </citation>
    <scope>NUCLEOTIDE SEQUENCE</scope>
    <source>
        <strain evidence="1">S2</strain>
    </source>
</reference>
<proteinExistence type="predicted"/>
<dbReference type="RefSeq" id="WP_257746312.1">
    <property type="nucleotide sequence ID" value="NZ_CP102487.1"/>
</dbReference>
<evidence type="ECO:0000313" key="2">
    <source>
        <dbReference type="Proteomes" id="UP001060018"/>
    </source>
</evidence>